<evidence type="ECO:0000256" key="1">
    <source>
        <dbReference type="SAM" id="MobiDB-lite"/>
    </source>
</evidence>
<evidence type="ECO:0000313" key="2">
    <source>
        <dbReference type="EMBL" id="SDH72303.1"/>
    </source>
</evidence>
<keyword evidence="2" id="KW-0946">Virion</keyword>
<protein>
    <submittedName>
        <fullName evidence="2">Spore coat protein CotO</fullName>
    </submittedName>
</protein>
<keyword evidence="3" id="KW-1185">Reference proteome</keyword>
<accession>A0A1G8EQX0</accession>
<feature type="compositionally biased region" description="Basic and acidic residues" evidence="1">
    <location>
        <begin position="90"/>
        <end position="102"/>
    </location>
</feature>
<dbReference type="Pfam" id="PF14153">
    <property type="entry name" value="Spore_coat_CotO"/>
    <property type="match status" value="1"/>
</dbReference>
<proteinExistence type="predicted"/>
<dbReference type="OrthoDB" id="2945525at2"/>
<sequence length="171" mass="19695">MEKNKEKQSEPLYYIEQPSFSNIGGKLQTVSVRKRIGQKPEGKQNKKEKRARQKNKQKRDKDKSLEQGENEQHQPETDNESVHAEQSASDEEKAAIKKEQPSNKNIEEMLSYVLSLPHFIQPVIACETNSKRYQGTLLHRENGEVVIQNSISMNKETIAEQEITDIYIVSL</sequence>
<evidence type="ECO:0000313" key="3">
    <source>
        <dbReference type="Proteomes" id="UP000199163"/>
    </source>
</evidence>
<organism evidence="2 3">
    <name type="scientific">Alteribacillus persepolensis</name>
    <dbReference type="NCBI Taxonomy" id="568899"/>
    <lineage>
        <taxon>Bacteria</taxon>
        <taxon>Bacillati</taxon>
        <taxon>Bacillota</taxon>
        <taxon>Bacilli</taxon>
        <taxon>Bacillales</taxon>
        <taxon>Bacillaceae</taxon>
        <taxon>Alteribacillus</taxon>
    </lineage>
</organism>
<feature type="compositionally biased region" description="Basic residues" evidence="1">
    <location>
        <begin position="46"/>
        <end position="58"/>
    </location>
</feature>
<dbReference type="Proteomes" id="UP000199163">
    <property type="component" value="Unassembled WGS sequence"/>
</dbReference>
<dbReference type="EMBL" id="FNDK01000010">
    <property type="protein sequence ID" value="SDH72303.1"/>
    <property type="molecule type" value="Genomic_DNA"/>
</dbReference>
<reference evidence="2 3" key="1">
    <citation type="submission" date="2016-10" db="EMBL/GenBank/DDBJ databases">
        <authorList>
            <person name="de Groot N.N."/>
        </authorList>
    </citation>
    <scope>NUCLEOTIDE SEQUENCE [LARGE SCALE GENOMIC DNA]</scope>
    <source>
        <strain evidence="2 3">DSM 21632</strain>
    </source>
</reference>
<dbReference type="RefSeq" id="WP_091273381.1">
    <property type="nucleotide sequence ID" value="NZ_FNDK01000010.1"/>
</dbReference>
<gene>
    <name evidence="2" type="ORF">SAMN05192534_11029</name>
</gene>
<keyword evidence="2" id="KW-0167">Capsid protein</keyword>
<dbReference type="AlphaFoldDB" id="A0A1G8EQX0"/>
<feature type="region of interest" description="Disordered" evidence="1">
    <location>
        <begin position="1"/>
        <end position="102"/>
    </location>
</feature>
<name>A0A1G8EQX0_9BACI</name>
<dbReference type="InterPro" id="IPR025439">
    <property type="entry name" value="Spore_coat_CotO"/>
</dbReference>
<feature type="compositionally biased region" description="Basic and acidic residues" evidence="1">
    <location>
        <begin position="59"/>
        <end position="83"/>
    </location>
</feature>